<proteinExistence type="inferred from homology"/>
<protein>
    <recommendedName>
        <fullName evidence="5">RNA polymerase sigma factor</fullName>
    </recommendedName>
</protein>
<evidence type="ECO:0000256" key="2">
    <source>
        <dbReference type="ARBA" id="ARBA00023082"/>
    </source>
</evidence>
<dbReference type="InterPro" id="IPR000838">
    <property type="entry name" value="RNA_pol_sigma70_ECF_CS"/>
</dbReference>
<evidence type="ECO:0000313" key="7">
    <source>
        <dbReference type="EMBL" id="ADB18726.1"/>
    </source>
</evidence>
<accession>D2R2Z3</accession>
<dbReference type="InterPro" id="IPR007627">
    <property type="entry name" value="RNA_pol_sigma70_r2"/>
</dbReference>
<keyword evidence="8" id="KW-1185">Reference proteome</keyword>
<name>D2R2Z3_PIRSD</name>
<feature type="domain" description="RNA polymerase sigma-70 region 2" evidence="6">
    <location>
        <begin position="32"/>
        <end position="97"/>
    </location>
</feature>
<dbReference type="PANTHER" id="PTHR43133:SF51">
    <property type="entry name" value="RNA POLYMERASE SIGMA FACTOR"/>
    <property type="match status" value="1"/>
</dbReference>
<evidence type="ECO:0000256" key="3">
    <source>
        <dbReference type="ARBA" id="ARBA00023125"/>
    </source>
</evidence>
<dbReference type="InterPro" id="IPR039425">
    <property type="entry name" value="RNA_pol_sigma-70-like"/>
</dbReference>
<dbReference type="HOGENOM" id="CLU_047691_0_0_0"/>
<dbReference type="STRING" id="530564.Psta_4074"/>
<dbReference type="EMBL" id="CP001848">
    <property type="protein sequence ID" value="ADB18726.1"/>
    <property type="molecule type" value="Genomic_DNA"/>
</dbReference>
<dbReference type="AlphaFoldDB" id="D2R2Z3"/>
<evidence type="ECO:0000256" key="4">
    <source>
        <dbReference type="ARBA" id="ARBA00023163"/>
    </source>
</evidence>
<dbReference type="SUPFAM" id="SSF88946">
    <property type="entry name" value="Sigma2 domain of RNA polymerase sigma factors"/>
    <property type="match status" value="1"/>
</dbReference>
<keyword evidence="3 5" id="KW-0238">DNA-binding</keyword>
<evidence type="ECO:0000256" key="1">
    <source>
        <dbReference type="ARBA" id="ARBA00023015"/>
    </source>
</evidence>
<dbReference type="InterPro" id="IPR014284">
    <property type="entry name" value="RNA_pol_sigma-70_dom"/>
</dbReference>
<evidence type="ECO:0000256" key="5">
    <source>
        <dbReference type="RuleBase" id="RU000716"/>
    </source>
</evidence>
<dbReference type="Pfam" id="PF04542">
    <property type="entry name" value="Sigma70_r2"/>
    <property type="match status" value="1"/>
</dbReference>
<dbReference type="PROSITE" id="PS01063">
    <property type="entry name" value="SIGMA70_ECF"/>
    <property type="match status" value="1"/>
</dbReference>
<dbReference type="InterPro" id="IPR013325">
    <property type="entry name" value="RNA_pol_sigma_r2"/>
</dbReference>
<dbReference type="GO" id="GO:0003677">
    <property type="term" value="F:DNA binding"/>
    <property type="evidence" value="ECO:0007669"/>
    <property type="project" value="UniProtKB-KW"/>
</dbReference>
<dbReference type="KEGG" id="psl:Psta_4074"/>
<dbReference type="PANTHER" id="PTHR43133">
    <property type="entry name" value="RNA POLYMERASE ECF-TYPE SIGMA FACTO"/>
    <property type="match status" value="1"/>
</dbReference>
<evidence type="ECO:0000313" key="8">
    <source>
        <dbReference type="Proteomes" id="UP000001887"/>
    </source>
</evidence>
<dbReference type="Proteomes" id="UP000001887">
    <property type="component" value="Chromosome"/>
</dbReference>
<evidence type="ECO:0000259" key="6">
    <source>
        <dbReference type="Pfam" id="PF04542"/>
    </source>
</evidence>
<comment type="similarity">
    <text evidence="5">Belongs to the sigma-70 factor family. ECF subfamily.</text>
</comment>
<keyword evidence="2 5" id="KW-0731">Sigma factor</keyword>
<reference evidence="7 8" key="1">
    <citation type="journal article" date="2009" name="Stand. Genomic Sci.">
        <title>Complete genome sequence of Pirellula staleyi type strain (ATCC 27377).</title>
        <authorList>
            <person name="Clum A."/>
            <person name="Tindall B.J."/>
            <person name="Sikorski J."/>
            <person name="Ivanova N."/>
            <person name="Mavrommatis K."/>
            <person name="Lucas S."/>
            <person name="Glavina del Rio T."/>
            <person name="Nolan M."/>
            <person name="Chen F."/>
            <person name="Tice H."/>
            <person name="Pitluck S."/>
            <person name="Cheng J.F."/>
            <person name="Chertkov O."/>
            <person name="Brettin T."/>
            <person name="Han C."/>
            <person name="Detter J.C."/>
            <person name="Kuske C."/>
            <person name="Bruce D."/>
            <person name="Goodwin L."/>
            <person name="Ovchinikova G."/>
            <person name="Pati A."/>
            <person name="Mikhailova N."/>
            <person name="Chen A."/>
            <person name="Palaniappan K."/>
            <person name="Land M."/>
            <person name="Hauser L."/>
            <person name="Chang Y.J."/>
            <person name="Jeffries C.D."/>
            <person name="Chain P."/>
            <person name="Rohde M."/>
            <person name="Goker M."/>
            <person name="Bristow J."/>
            <person name="Eisen J.A."/>
            <person name="Markowitz V."/>
            <person name="Hugenholtz P."/>
            <person name="Kyrpides N.C."/>
            <person name="Klenk H.P."/>
            <person name="Lapidus A."/>
        </authorList>
    </citation>
    <scope>NUCLEOTIDE SEQUENCE [LARGE SCALE GENOMIC DNA]</scope>
    <source>
        <strain evidence="8">ATCC 27377 / DSM 6068 / ICPB 4128</strain>
    </source>
</reference>
<gene>
    <name evidence="7" type="ordered locus">Psta_4074</name>
</gene>
<keyword evidence="4 5" id="KW-0804">Transcription</keyword>
<dbReference type="Gene3D" id="1.10.1740.10">
    <property type="match status" value="1"/>
</dbReference>
<dbReference type="eggNOG" id="COG1595">
    <property type="taxonomic scope" value="Bacteria"/>
</dbReference>
<dbReference type="OrthoDB" id="9784984at2"/>
<dbReference type="NCBIfam" id="TIGR02937">
    <property type="entry name" value="sigma70-ECF"/>
    <property type="match status" value="1"/>
</dbReference>
<dbReference type="GO" id="GO:0016987">
    <property type="term" value="F:sigma factor activity"/>
    <property type="evidence" value="ECO:0007669"/>
    <property type="project" value="UniProtKB-KW"/>
</dbReference>
<sequence length="293" mass="33095">MFNPFSEVAGDSSDATLVDQARNGDGAALEKLVLRHQAWIFNIAVRMVFDPHEAEEVTQEVLVKVITKLSTFKGESQFRTWLYRIAANHVLNMKRRSAEAKTTTFADYGTAISSTPDADLPDPHSVPVEVPILVEEAKYSCTMGMLLCLDRKQRLIFTLGEILGASDTVGGEVLEMTAENFRQCLSRARRDLTSFMNNQCGLVNTKNPCRCPKKTRGFIEHGHVDPHRLMFAAQHVQRVRDVAGEAVREIEALVEQQHVGIYRDHPFLQPTDQIAWLRRMLQREDVRGALHLL</sequence>
<keyword evidence="1 5" id="KW-0805">Transcription regulation</keyword>
<dbReference type="GO" id="GO:0006352">
    <property type="term" value="P:DNA-templated transcription initiation"/>
    <property type="evidence" value="ECO:0007669"/>
    <property type="project" value="InterPro"/>
</dbReference>
<organism evidence="7 8">
    <name type="scientific">Pirellula staleyi (strain ATCC 27377 / DSM 6068 / ICPB 4128)</name>
    <name type="common">Pirella staleyi</name>
    <dbReference type="NCBI Taxonomy" id="530564"/>
    <lineage>
        <taxon>Bacteria</taxon>
        <taxon>Pseudomonadati</taxon>
        <taxon>Planctomycetota</taxon>
        <taxon>Planctomycetia</taxon>
        <taxon>Pirellulales</taxon>
        <taxon>Pirellulaceae</taxon>
        <taxon>Pirellula</taxon>
    </lineage>
</organism>